<proteinExistence type="predicted"/>
<accession>A0A518BEB2</accession>
<gene>
    <name evidence="1" type="ORF">Pla133_03930</name>
</gene>
<protein>
    <recommendedName>
        <fullName evidence="3">TraB family protein</fullName>
    </recommendedName>
</protein>
<evidence type="ECO:0000313" key="1">
    <source>
        <dbReference type="EMBL" id="QDU65328.1"/>
    </source>
</evidence>
<evidence type="ECO:0000313" key="2">
    <source>
        <dbReference type="Proteomes" id="UP000316921"/>
    </source>
</evidence>
<evidence type="ECO:0008006" key="3">
    <source>
        <dbReference type="Google" id="ProtNLM"/>
    </source>
</evidence>
<name>A0A518BEB2_9BACT</name>
<dbReference type="Proteomes" id="UP000316921">
    <property type="component" value="Chromosome"/>
</dbReference>
<dbReference type="KEGG" id="pbap:Pla133_03930"/>
<dbReference type="EMBL" id="CP036287">
    <property type="protein sequence ID" value="QDU65328.1"/>
    <property type="molecule type" value="Genomic_DNA"/>
</dbReference>
<keyword evidence="2" id="KW-1185">Reference proteome</keyword>
<organism evidence="1 2">
    <name type="scientific">Engelhardtia mirabilis</name>
    <dbReference type="NCBI Taxonomy" id="2528011"/>
    <lineage>
        <taxon>Bacteria</taxon>
        <taxon>Pseudomonadati</taxon>
        <taxon>Planctomycetota</taxon>
        <taxon>Planctomycetia</taxon>
        <taxon>Planctomycetia incertae sedis</taxon>
        <taxon>Engelhardtia</taxon>
    </lineage>
</organism>
<sequence length="247" mass="26934">MACRSGSNEVKSGKPTEVVVLGMIHSGHLESELYGLEQLEAILRAARPDLVLTEIPPDRFEAAAAEFAATGTITEPRVRAFPEYVDVLFPLQAELGFEIVPCAAWTREMADDRRAKLSELEVTQPRETAETDAGFASIEAEHQAAGMLDDPRTIHTDGYDEIVKIGTGPYDRHFNDALGLGGWSNINDAHWALCAAALDRVRGRGMRVAITFGAWHKGRLRAALAERTDCVELDANAIVREALGPGR</sequence>
<dbReference type="AlphaFoldDB" id="A0A518BEB2"/>
<reference evidence="1 2" key="1">
    <citation type="submission" date="2019-02" db="EMBL/GenBank/DDBJ databases">
        <title>Deep-cultivation of Planctomycetes and their phenomic and genomic characterization uncovers novel biology.</title>
        <authorList>
            <person name="Wiegand S."/>
            <person name="Jogler M."/>
            <person name="Boedeker C."/>
            <person name="Pinto D."/>
            <person name="Vollmers J."/>
            <person name="Rivas-Marin E."/>
            <person name="Kohn T."/>
            <person name="Peeters S.H."/>
            <person name="Heuer A."/>
            <person name="Rast P."/>
            <person name="Oberbeckmann S."/>
            <person name="Bunk B."/>
            <person name="Jeske O."/>
            <person name="Meyerdierks A."/>
            <person name="Storesund J.E."/>
            <person name="Kallscheuer N."/>
            <person name="Luecker S."/>
            <person name="Lage O.M."/>
            <person name="Pohl T."/>
            <person name="Merkel B.J."/>
            <person name="Hornburger P."/>
            <person name="Mueller R.-W."/>
            <person name="Bruemmer F."/>
            <person name="Labrenz M."/>
            <person name="Spormann A.M."/>
            <person name="Op den Camp H."/>
            <person name="Overmann J."/>
            <person name="Amann R."/>
            <person name="Jetten M.S.M."/>
            <person name="Mascher T."/>
            <person name="Medema M.H."/>
            <person name="Devos D.P."/>
            <person name="Kaster A.-K."/>
            <person name="Ovreas L."/>
            <person name="Rohde M."/>
            <person name="Galperin M.Y."/>
            <person name="Jogler C."/>
        </authorList>
    </citation>
    <scope>NUCLEOTIDE SEQUENCE [LARGE SCALE GENOMIC DNA]</scope>
    <source>
        <strain evidence="1 2">Pla133</strain>
    </source>
</reference>